<keyword evidence="4" id="KW-0238">DNA-binding</keyword>
<evidence type="ECO:0000256" key="5">
    <source>
        <dbReference type="ARBA" id="ARBA00023163"/>
    </source>
</evidence>
<dbReference type="NCBIfam" id="TIGR02937">
    <property type="entry name" value="sigma70-ECF"/>
    <property type="match status" value="1"/>
</dbReference>
<dbReference type="InterPro" id="IPR036388">
    <property type="entry name" value="WH-like_DNA-bd_sf"/>
</dbReference>
<accession>A0A250V7N4</accession>
<dbReference type="Pfam" id="PF08281">
    <property type="entry name" value="Sigma70_r4_2"/>
    <property type="match status" value="1"/>
</dbReference>
<keyword evidence="2" id="KW-0805">Transcription regulation</keyword>
<protein>
    <submittedName>
        <fullName evidence="8">RNA polymerase sigma24 factor</fullName>
    </submittedName>
</protein>
<dbReference type="GO" id="GO:0016987">
    <property type="term" value="F:sigma factor activity"/>
    <property type="evidence" value="ECO:0007669"/>
    <property type="project" value="UniProtKB-KW"/>
</dbReference>
<dbReference type="RefSeq" id="WP_067369774.1">
    <property type="nucleotide sequence ID" value="NZ_BDQI01000002.1"/>
</dbReference>
<dbReference type="CDD" id="cd06171">
    <property type="entry name" value="Sigma70_r4"/>
    <property type="match status" value="1"/>
</dbReference>
<dbReference type="PANTHER" id="PTHR43133:SF50">
    <property type="entry name" value="ECF RNA POLYMERASE SIGMA FACTOR SIGM"/>
    <property type="match status" value="1"/>
</dbReference>
<keyword evidence="3" id="KW-0731">Sigma factor</keyword>
<dbReference type="GO" id="GO:0006352">
    <property type="term" value="P:DNA-templated transcription initiation"/>
    <property type="evidence" value="ECO:0007669"/>
    <property type="project" value="InterPro"/>
</dbReference>
<organism evidence="8 9">
    <name type="scientific">Streptomyces olivochromogenes</name>
    <dbReference type="NCBI Taxonomy" id="1963"/>
    <lineage>
        <taxon>Bacteria</taxon>
        <taxon>Bacillati</taxon>
        <taxon>Actinomycetota</taxon>
        <taxon>Actinomycetes</taxon>
        <taxon>Kitasatosporales</taxon>
        <taxon>Streptomycetaceae</taxon>
        <taxon>Streptomyces</taxon>
    </lineage>
</organism>
<comment type="caution">
    <text evidence="8">The sequence shown here is derived from an EMBL/GenBank/DDBJ whole genome shotgun (WGS) entry which is preliminary data.</text>
</comment>
<evidence type="ECO:0000259" key="7">
    <source>
        <dbReference type="Pfam" id="PF08281"/>
    </source>
</evidence>
<evidence type="ECO:0000256" key="3">
    <source>
        <dbReference type="ARBA" id="ARBA00023082"/>
    </source>
</evidence>
<evidence type="ECO:0000259" key="6">
    <source>
        <dbReference type="Pfam" id="PF04542"/>
    </source>
</evidence>
<feature type="domain" description="RNA polymerase sigma-70 region 2" evidence="6">
    <location>
        <begin position="14"/>
        <end position="80"/>
    </location>
</feature>
<dbReference type="AlphaFoldDB" id="A0A250V7N4"/>
<dbReference type="Gene3D" id="1.10.1740.10">
    <property type="match status" value="1"/>
</dbReference>
<dbReference type="InterPro" id="IPR014325">
    <property type="entry name" value="RNA_pol_sigma-E_actinobac"/>
</dbReference>
<dbReference type="Pfam" id="PF04542">
    <property type="entry name" value="Sigma70_r2"/>
    <property type="match status" value="1"/>
</dbReference>
<dbReference type="STRING" id="1963.AQJ27_18460"/>
<feature type="domain" description="RNA polymerase sigma factor 70 region 4 type 2" evidence="7">
    <location>
        <begin position="105"/>
        <end position="156"/>
    </location>
</feature>
<dbReference type="Gene3D" id="1.10.10.10">
    <property type="entry name" value="Winged helix-like DNA-binding domain superfamily/Winged helix DNA-binding domain"/>
    <property type="match status" value="1"/>
</dbReference>
<reference evidence="9" key="1">
    <citation type="submission" date="2017-05" db="EMBL/GenBank/DDBJ databases">
        <title>Streptomyces olivochromogenes NBRC 3561 whole genome shotgun sequence.</title>
        <authorList>
            <person name="Dohra H."/>
            <person name="Kodani S."/>
        </authorList>
    </citation>
    <scope>NUCLEOTIDE SEQUENCE [LARGE SCALE GENOMIC DNA]</scope>
    <source>
        <strain evidence="9">NBRC 3561</strain>
    </source>
</reference>
<evidence type="ECO:0000313" key="9">
    <source>
        <dbReference type="Proteomes" id="UP000217446"/>
    </source>
</evidence>
<evidence type="ECO:0000256" key="4">
    <source>
        <dbReference type="ARBA" id="ARBA00023125"/>
    </source>
</evidence>
<gene>
    <name evidence="8" type="primary">rpoE_4</name>
    <name evidence="8" type="ORF">SO3561_01519</name>
</gene>
<dbReference type="InterPro" id="IPR014284">
    <property type="entry name" value="RNA_pol_sigma-70_dom"/>
</dbReference>
<dbReference type="InterPro" id="IPR013325">
    <property type="entry name" value="RNA_pol_sigma_r2"/>
</dbReference>
<evidence type="ECO:0000256" key="2">
    <source>
        <dbReference type="ARBA" id="ARBA00023015"/>
    </source>
</evidence>
<dbReference type="PANTHER" id="PTHR43133">
    <property type="entry name" value="RNA POLYMERASE ECF-TYPE SIGMA FACTO"/>
    <property type="match status" value="1"/>
</dbReference>
<dbReference type="GO" id="GO:0003677">
    <property type="term" value="F:DNA binding"/>
    <property type="evidence" value="ECO:0007669"/>
    <property type="project" value="UniProtKB-KW"/>
</dbReference>
<dbReference type="InterPro" id="IPR007627">
    <property type="entry name" value="RNA_pol_sigma70_r2"/>
</dbReference>
<keyword evidence="9" id="KW-1185">Reference proteome</keyword>
<proteinExistence type="inferred from homology"/>
<sequence length="171" mass="19380">MTDHPRETDFRAWVLEHRTRLRTTAFLLCGDWYLADDLVQDALGRLYSRWGKVVAAGDPRAYVRRILCNLHTDYRRRPARREISEADVSTLRSPPQTSMDERDDDLIAALLTIPAGQRTVLVLRFFEDLSVEQTAALLKTSPGNVKSQTSRGLEALRSALRTQPTKIEGAS</sequence>
<comment type="similarity">
    <text evidence="1">Belongs to the sigma-70 factor family. ECF subfamily.</text>
</comment>
<evidence type="ECO:0000313" key="8">
    <source>
        <dbReference type="EMBL" id="GAX50026.1"/>
    </source>
</evidence>
<dbReference type="SUPFAM" id="SSF88659">
    <property type="entry name" value="Sigma3 and sigma4 domains of RNA polymerase sigma factors"/>
    <property type="match status" value="1"/>
</dbReference>
<dbReference type="InterPro" id="IPR013324">
    <property type="entry name" value="RNA_pol_sigma_r3/r4-like"/>
</dbReference>
<dbReference type="NCBIfam" id="TIGR02983">
    <property type="entry name" value="SigE-fam_strep"/>
    <property type="match status" value="1"/>
</dbReference>
<name>A0A250V7N4_STROL</name>
<dbReference type="InterPro" id="IPR039425">
    <property type="entry name" value="RNA_pol_sigma-70-like"/>
</dbReference>
<dbReference type="InterPro" id="IPR013249">
    <property type="entry name" value="RNA_pol_sigma70_r4_t2"/>
</dbReference>
<dbReference type="SUPFAM" id="SSF88946">
    <property type="entry name" value="Sigma2 domain of RNA polymerase sigma factors"/>
    <property type="match status" value="1"/>
</dbReference>
<keyword evidence="5" id="KW-0804">Transcription</keyword>
<evidence type="ECO:0000256" key="1">
    <source>
        <dbReference type="ARBA" id="ARBA00010641"/>
    </source>
</evidence>
<dbReference type="Proteomes" id="UP000217446">
    <property type="component" value="Unassembled WGS sequence"/>
</dbReference>
<dbReference type="EMBL" id="BDQI01000002">
    <property type="protein sequence ID" value="GAX50026.1"/>
    <property type="molecule type" value="Genomic_DNA"/>
</dbReference>